<keyword evidence="4" id="KW-1185">Reference proteome</keyword>
<dbReference type="AlphaFoldDB" id="A0A4Y7TMF5"/>
<dbReference type="Proteomes" id="UP000298030">
    <property type="component" value="Unassembled WGS sequence"/>
</dbReference>
<name>A0A4Y7TMF5_COPMI</name>
<accession>A0A4Y7TMF5</accession>
<reference evidence="3 4" key="1">
    <citation type="journal article" date="2019" name="Nat. Ecol. Evol.">
        <title>Megaphylogeny resolves global patterns of mushroom evolution.</title>
        <authorList>
            <person name="Varga T."/>
            <person name="Krizsan K."/>
            <person name="Foldi C."/>
            <person name="Dima B."/>
            <person name="Sanchez-Garcia M."/>
            <person name="Sanchez-Ramirez S."/>
            <person name="Szollosi G.J."/>
            <person name="Szarkandi J.G."/>
            <person name="Papp V."/>
            <person name="Albert L."/>
            <person name="Andreopoulos W."/>
            <person name="Angelini C."/>
            <person name="Antonin V."/>
            <person name="Barry K.W."/>
            <person name="Bougher N.L."/>
            <person name="Buchanan P."/>
            <person name="Buyck B."/>
            <person name="Bense V."/>
            <person name="Catcheside P."/>
            <person name="Chovatia M."/>
            <person name="Cooper J."/>
            <person name="Damon W."/>
            <person name="Desjardin D."/>
            <person name="Finy P."/>
            <person name="Geml J."/>
            <person name="Haridas S."/>
            <person name="Hughes K."/>
            <person name="Justo A."/>
            <person name="Karasinski D."/>
            <person name="Kautmanova I."/>
            <person name="Kiss B."/>
            <person name="Kocsube S."/>
            <person name="Kotiranta H."/>
            <person name="LaButti K.M."/>
            <person name="Lechner B.E."/>
            <person name="Liimatainen K."/>
            <person name="Lipzen A."/>
            <person name="Lukacs Z."/>
            <person name="Mihaltcheva S."/>
            <person name="Morgado L.N."/>
            <person name="Niskanen T."/>
            <person name="Noordeloos M.E."/>
            <person name="Ohm R.A."/>
            <person name="Ortiz-Santana B."/>
            <person name="Ovrebo C."/>
            <person name="Racz N."/>
            <person name="Riley R."/>
            <person name="Savchenko A."/>
            <person name="Shiryaev A."/>
            <person name="Soop K."/>
            <person name="Spirin V."/>
            <person name="Szebenyi C."/>
            <person name="Tomsovsky M."/>
            <person name="Tulloss R.E."/>
            <person name="Uehling J."/>
            <person name="Grigoriev I.V."/>
            <person name="Vagvolgyi C."/>
            <person name="Papp T."/>
            <person name="Martin F.M."/>
            <person name="Miettinen O."/>
            <person name="Hibbett D.S."/>
            <person name="Nagy L.G."/>
        </authorList>
    </citation>
    <scope>NUCLEOTIDE SEQUENCE [LARGE SCALE GENOMIC DNA]</scope>
    <source>
        <strain evidence="3 4">FP101781</strain>
    </source>
</reference>
<feature type="chain" id="PRO_5021392962" evidence="2">
    <location>
        <begin position="21"/>
        <end position="202"/>
    </location>
</feature>
<dbReference type="STRING" id="71717.A0A4Y7TMF5"/>
<feature type="signal peptide" evidence="2">
    <location>
        <begin position="1"/>
        <end position="20"/>
    </location>
</feature>
<proteinExistence type="predicted"/>
<evidence type="ECO:0000313" key="3">
    <source>
        <dbReference type="EMBL" id="TEB34742.1"/>
    </source>
</evidence>
<keyword evidence="2" id="KW-0732">Signal</keyword>
<feature type="region of interest" description="Disordered" evidence="1">
    <location>
        <begin position="99"/>
        <end position="178"/>
    </location>
</feature>
<organism evidence="3 4">
    <name type="scientific">Coprinellus micaceus</name>
    <name type="common">Glistening ink-cap mushroom</name>
    <name type="synonym">Coprinus micaceus</name>
    <dbReference type="NCBI Taxonomy" id="71717"/>
    <lineage>
        <taxon>Eukaryota</taxon>
        <taxon>Fungi</taxon>
        <taxon>Dikarya</taxon>
        <taxon>Basidiomycota</taxon>
        <taxon>Agaricomycotina</taxon>
        <taxon>Agaricomycetes</taxon>
        <taxon>Agaricomycetidae</taxon>
        <taxon>Agaricales</taxon>
        <taxon>Agaricineae</taxon>
        <taxon>Psathyrellaceae</taxon>
        <taxon>Coprinellus</taxon>
    </lineage>
</organism>
<protein>
    <submittedName>
        <fullName evidence="3">Uncharacterized protein</fullName>
    </submittedName>
</protein>
<evidence type="ECO:0000256" key="2">
    <source>
        <dbReference type="SAM" id="SignalP"/>
    </source>
</evidence>
<dbReference type="OrthoDB" id="3362246at2759"/>
<gene>
    <name evidence="3" type="ORF">FA13DRAFT_1919645</name>
</gene>
<evidence type="ECO:0000313" key="4">
    <source>
        <dbReference type="Proteomes" id="UP000298030"/>
    </source>
</evidence>
<dbReference type="PANTHER" id="PTHR37487:SF2">
    <property type="entry name" value="EXPRESSED PROTEIN"/>
    <property type="match status" value="1"/>
</dbReference>
<dbReference type="PANTHER" id="PTHR37487">
    <property type="entry name" value="CHROMOSOME 1, WHOLE GENOME SHOTGUN SEQUENCE"/>
    <property type="match status" value="1"/>
</dbReference>
<sequence>MFSRLAAAVTLLAVVAGALGQALTINTPPSVVVCQPAQLSWTGGTGPYFLSILPGNQPGAAALVDFGRQEGNSLTWTANLAAGTSIFLQVRDSNGAVGQSGTISIQSSSDTSCVGQSASTSAGSTSAGTGSTTTPAGTTTGTTAAATTSATGTGTTTTRATTGTTTGTSSAATTSATGNSAVKASSVGALAFAGVAAVAALL</sequence>
<comment type="caution">
    <text evidence="3">The sequence shown here is derived from an EMBL/GenBank/DDBJ whole genome shotgun (WGS) entry which is preliminary data.</text>
</comment>
<dbReference type="EMBL" id="QPFP01000009">
    <property type="protein sequence ID" value="TEB34742.1"/>
    <property type="molecule type" value="Genomic_DNA"/>
</dbReference>
<evidence type="ECO:0000256" key="1">
    <source>
        <dbReference type="SAM" id="MobiDB-lite"/>
    </source>
</evidence>